<name>A0A7W7H6H5_9ACTN</name>
<dbReference type="Pfam" id="PF13466">
    <property type="entry name" value="STAS_2"/>
    <property type="match status" value="1"/>
</dbReference>
<feature type="domain" description="STAS" evidence="1">
    <location>
        <begin position="16"/>
        <end position="107"/>
    </location>
</feature>
<dbReference type="CDD" id="cd07043">
    <property type="entry name" value="STAS_anti-anti-sigma_factors"/>
    <property type="match status" value="1"/>
</dbReference>
<dbReference type="Proteomes" id="UP000546162">
    <property type="component" value="Unassembled WGS sequence"/>
</dbReference>
<dbReference type="InterPro" id="IPR002645">
    <property type="entry name" value="STAS_dom"/>
</dbReference>
<accession>A0A7W7H6H5</accession>
<sequence>MPADPPLTVYFRQLTPDSAVVHAHGEVDADTASVLATALEHAIDAYPLVTCDLSGVSHFGAAGANAIAAAQGRGAERGHVLELAGVQGTAREVLLIAGLGTALRIPW</sequence>
<dbReference type="InterPro" id="IPR058548">
    <property type="entry name" value="MlaB-like_STAS"/>
</dbReference>
<dbReference type="InterPro" id="IPR036513">
    <property type="entry name" value="STAS_dom_sf"/>
</dbReference>
<protein>
    <submittedName>
        <fullName evidence="2">Anti-anti-sigma factor</fullName>
    </submittedName>
</protein>
<dbReference type="AlphaFoldDB" id="A0A7W7H6H5"/>
<dbReference type="RefSeq" id="WP_185044875.1">
    <property type="nucleotide sequence ID" value="NZ_BAABFG010000005.1"/>
</dbReference>
<evidence type="ECO:0000313" key="2">
    <source>
        <dbReference type="EMBL" id="MBB4744749.1"/>
    </source>
</evidence>
<dbReference type="Gene3D" id="3.30.750.24">
    <property type="entry name" value="STAS domain"/>
    <property type="match status" value="1"/>
</dbReference>
<dbReference type="SUPFAM" id="SSF52091">
    <property type="entry name" value="SpoIIaa-like"/>
    <property type="match status" value="1"/>
</dbReference>
<proteinExistence type="predicted"/>
<keyword evidence="3" id="KW-1185">Reference proteome</keyword>
<evidence type="ECO:0000259" key="1">
    <source>
        <dbReference type="PROSITE" id="PS50801"/>
    </source>
</evidence>
<reference evidence="2 3" key="1">
    <citation type="submission" date="2020-08" db="EMBL/GenBank/DDBJ databases">
        <title>Sequencing the genomes of 1000 actinobacteria strains.</title>
        <authorList>
            <person name="Klenk H.-P."/>
        </authorList>
    </citation>
    <scope>NUCLEOTIDE SEQUENCE [LARGE SCALE GENOMIC DNA]</scope>
    <source>
        <strain evidence="2 3">DSM 45809</strain>
    </source>
</reference>
<organism evidence="2 3">
    <name type="scientific">Actinoplanes octamycinicus</name>
    <dbReference type="NCBI Taxonomy" id="135948"/>
    <lineage>
        <taxon>Bacteria</taxon>
        <taxon>Bacillati</taxon>
        <taxon>Actinomycetota</taxon>
        <taxon>Actinomycetes</taxon>
        <taxon>Micromonosporales</taxon>
        <taxon>Micromonosporaceae</taxon>
        <taxon>Actinoplanes</taxon>
    </lineage>
</organism>
<comment type="caution">
    <text evidence="2">The sequence shown here is derived from an EMBL/GenBank/DDBJ whole genome shotgun (WGS) entry which is preliminary data.</text>
</comment>
<evidence type="ECO:0000313" key="3">
    <source>
        <dbReference type="Proteomes" id="UP000546162"/>
    </source>
</evidence>
<dbReference type="EMBL" id="JACHNB010000001">
    <property type="protein sequence ID" value="MBB4744749.1"/>
    <property type="molecule type" value="Genomic_DNA"/>
</dbReference>
<dbReference type="PROSITE" id="PS50801">
    <property type="entry name" value="STAS"/>
    <property type="match status" value="1"/>
</dbReference>
<gene>
    <name evidence="2" type="ORF">BJY16_008208</name>
</gene>